<feature type="signal peptide" evidence="5">
    <location>
        <begin position="1"/>
        <end position="29"/>
    </location>
</feature>
<name>A0ABU5I8H5_9BURK</name>
<comment type="caution">
    <text evidence="7">The sequence shown here is derived from an EMBL/GenBank/DDBJ whole genome shotgun (WGS) entry which is preliminary data.</text>
</comment>
<keyword evidence="7" id="KW-0614">Plasmid</keyword>
<evidence type="ECO:0000256" key="2">
    <source>
        <dbReference type="ARBA" id="ARBA00022723"/>
    </source>
</evidence>
<keyword evidence="3 4" id="KW-0408">Iron</keyword>
<geneLocation type="plasmid" evidence="7">
    <name>unnamed</name>
</geneLocation>
<sequence>MNAKLTWIKDRCPYWLAAAVLATGLAAVAAPVRAGDTTAAHQLERFNAQAGTAGQAERGRVFFTSRHGGEWSCASCHGNPPTSAGKHASTGKSIEALAPAFNPQAFTDTAKVDKWFRRNCKDVAQRECTPTEKADVLAYLLSLMR</sequence>
<keyword evidence="2 4" id="KW-0479">Metal-binding</keyword>
<evidence type="ECO:0000256" key="3">
    <source>
        <dbReference type="ARBA" id="ARBA00023004"/>
    </source>
</evidence>
<dbReference type="Gene3D" id="1.10.760.10">
    <property type="entry name" value="Cytochrome c-like domain"/>
    <property type="match status" value="1"/>
</dbReference>
<organism evidence="7 8">
    <name type="scientific">Azohydromonas lata</name>
    <dbReference type="NCBI Taxonomy" id="45677"/>
    <lineage>
        <taxon>Bacteria</taxon>
        <taxon>Pseudomonadati</taxon>
        <taxon>Pseudomonadota</taxon>
        <taxon>Betaproteobacteria</taxon>
        <taxon>Burkholderiales</taxon>
        <taxon>Sphaerotilaceae</taxon>
        <taxon>Azohydromonas</taxon>
    </lineage>
</organism>
<reference evidence="7 8" key="1">
    <citation type="submission" date="2023-11" db="EMBL/GenBank/DDBJ databases">
        <title>Draft genome of Azohydromonas lata strain H1 (DSM1123), a polyhydroxyalkanoate producer.</title>
        <authorList>
            <person name="Traversa D."/>
            <person name="D'Addabbo P."/>
            <person name="Pazzani C."/>
            <person name="Manzari C."/>
            <person name="Chiara M."/>
            <person name="Scrascia M."/>
        </authorList>
    </citation>
    <scope>NUCLEOTIDE SEQUENCE [LARGE SCALE GENOMIC DNA]</scope>
    <source>
        <strain evidence="7 8">H1</strain>
        <plasmid evidence="7">unnamed</plasmid>
    </source>
</reference>
<keyword evidence="8" id="KW-1185">Reference proteome</keyword>
<evidence type="ECO:0000256" key="1">
    <source>
        <dbReference type="ARBA" id="ARBA00022617"/>
    </source>
</evidence>
<keyword evidence="5" id="KW-0732">Signal</keyword>
<dbReference type="Proteomes" id="UP001293718">
    <property type="component" value="Unassembled WGS sequence"/>
</dbReference>
<dbReference type="InterPro" id="IPR009056">
    <property type="entry name" value="Cyt_c-like_dom"/>
</dbReference>
<evidence type="ECO:0000313" key="8">
    <source>
        <dbReference type="Proteomes" id="UP001293718"/>
    </source>
</evidence>
<dbReference type="Pfam" id="PF09086">
    <property type="entry name" value="DUF1924"/>
    <property type="match status" value="1"/>
</dbReference>
<evidence type="ECO:0000313" key="7">
    <source>
        <dbReference type="EMBL" id="MDZ5455227.1"/>
    </source>
</evidence>
<dbReference type="RefSeq" id="WP_322463923.1">
    <property type="nucleotide sequence ID" value="NZ_JAXOJX010000001.1"/>
</dbReference>
<dbReference type="SUPFAM" id="SSF46626">
    <property type="entry name" value="Cytochrome c"/>
    <property type="match status" value="1"/>
</dbReference>
<proteinExistence type="predicted"/>
<accession>A0ABU5I8H5</accession>
<evidence type="ECO:0000256" key="4">
    <source>
        <dbReference type="PROSITE-ProRule" id="PRU00433"/>
    </source>
</evidence>
<feature type="chain" id="PRO_5045648824" evidence="5">
    <location>
        <begin position="30"/>
        <end position="145"/>
    </location>
</feature>
<evidence type="ECO:0000259" key="6">
    <source>
        <dbReference type="PROSITE" id="PS51007"/>
    </source>
</evidence>
<dbReference type="InterPro" id="IPR015170">
    <property type="entry name" value="DUF1924_SHP"/>
</dbReference>
<evidence type="ECO:0000256" key="5">
    <source>
        <dbReference type="SAM" id="SignalP"/>
    </source>
</evidence>
<feature type="domain" description="Cytochrome c" evidence="6">
    <location>
        <begin position="54"/>
        <end position="144"/>
    </location>
</feature>
<keyword evidence="1 4" id="KW-0349">Heme</keyword>
<protein>
    <submittedName>
        <fullName evidence="7">DUF1924 domain-containing protein</fullName>
    </submittedName>
</protein>
<gene>
    <name evidence="7" type="ORF">SM757_01440</name>
</gene>
<dbReference type="PROSITE" id="PS51007">
    <property type="entry name" value="CYTC"/>
    <property type="match status" value="1"/>
</dbReference>
<dbReference type="InterPro" id="IPR036909">
    <property type="entry name" value="Cyt_c-like_dom_sf"/>
</dbReference>
<dbReference type="EMBL" id="JAXOJX010000001">
    <property type="protein sequence ID" value="MDZ5455227.1"/>
    <property type="molecule type" value="Genomic_DNA"/>
</dbReference>